<sequence length="386" mass="43805">MLMEIEQHIRQIIRSENNITVENLMSIVMESRYNSYYRIQQPLGKAGDFITAPEISQMFGEMIGIWCIDLWHKLNCPQKIDLIELGPGNGTLLHDILNATRHIKKFSTAISLILVEINCTLKKIQRDTLLSFNVPIKWVKSVNHIVSSYPTIILANEFFDALPIKQYIKKINQQSGQINWLERVVKIDNNNKLYFDTIDADINENKFLKLHNNAPNGGVLEISPAQHQTIQAVSNLLKKNGGGGLIIDYGYDISPEQRKNYQYNSSLQAVKHHQYHPLLENLGCADLSAHVDFWSLKNIAVAEGIVSFGSISQNVLLHKLGIKTRLNMLKQINSDENLASKLDLQYNRLTSVRAMGELFKAIAITSAPSIIPLGFYNSNYNSFKRL</sequence>
<dbReference type="Pfam" id="PF02636">
    <property type="entry name" value="Methyltransf_28"/>
    <property type="match status" value="1"/>
</dbReference>
<dbReference type="AlphaFoldDB" id="A5CDF5"/>
<dbReference type="PANTHER" id="PTHR12049:SF7">
    <property type="entry name" value="PROTEIN ARGININE METHYLTRANSFERASE NDUFAF7, MITOCHONDRIAL"/>
    <property type="match status" value="1"/>
</dbReference>
<dbReference type="GO" id="GO:0035243">
    <property type="term" value="F:protein-arginine omega-N symmetric methyltransferase activity"/>
    <property type="evidence" value="ECO:0007669"/>
    <property type="project" value="TreeGrafter"/>
</dbReference>
<proteinExistence type="predicted"/>
<dbReference type="KEGG" id="ots:OTBS_0811"/>
<dbReference type="eggNOG" id="COG1565">
    <property type="taxonomic scope" value="Bacteria"/>
</dbReference>
<accession>A5CDF5</accession>
<dbReference type="SUPFAM" id="SSF53335">
    <property type="entry name" value="S-adenosyl-L-methionine-dependent methyltransferases"/>
    <property type="match status" value="1"/>
</dbReference>
<reference evidence="3 4" key="1">
    <citation type="journal article" date="2007" name="Proc. Natl. Acad. Sci. U.S.A.">
        <title>The Orientia tsutsugamushi genome reveals massive proliferation of conjugative type IV secretion system and host-cell interaction genes.</title>
        <authorList>
            <person name="Cho N.-H."/>
            <person name="Kim H.-R."/>
            <person name="Lee J.-H."/>
            <person name="Kim S.-Y."/>
            <person name="Kim J."/>
            <person name="Cha S."/>
            <person name="Kim S.-Y."/>
            <person name="Darby A.C."/>
            <person name="Fuxelius H.-H."/>
            <person name="Yin J."/>
            <person name="Kim J.H."/>
            <person name="Kim J."/>
            <person name="Lee S.J."/>
            <person name="Koh Y.-S."/>
            <person name="Jang W.-J."/>
            <person name="Park K.-H."/>
            <person name="Andersson S.G.E."/>
            <person name="Choi M.-S."/>
            <person name="Kim I.-S."/>
        </authorList>
    </citation>
    <scope>NUCLEOTIDE SEQUENCE [LARGE SCALE GENOMIC DNA]</scope>
    <source>
        <strain evidence="3 4">Boryong</strain>
    </source>
</reference>
<dbReference type="InterPro" id="IPR003788">
    <property type="entry name" value="NDUFAF7"/>
</dbReference>
<dbReference type="Gene3D" id="3.40.50.12710">
    <property type="match status" value="1"/>
</dbReference>
<evidence type="ECO:0000313" key="4">
    <source>
        <dbReference type="Proteomes" id="UP000001565"/>
    </source>
</evidence>
<evidence type="ECO:0000256" key="2">
    <source>
        <dbReference type="ARBA" id="ARBA00022679"/>
    </source>
</evidence>
<dbReference type="HOGENOM" id="CLU_024840_3_0_5"/>
<evidence type="ECO:0008006" key="5">
    <source>
        <dbReference type="Google" id="ProtNLM"/>
    </source>
</evidence>
<organism evidence="3 4">
    <name type="scientific">Orientia tsutsugamushi (strain Boryong)</name>
    <name type="common">Rickettsia tsutsugamushi</name>
    <dbReference type="NCBI Taxonomy" id="357244"/>
    <lineage>
        <taxon>Bacteria</taxon>
        <taxon>Pseudomonadati</taxon>
        <taxon>Pseudomonadota</taxon>
        <taxon>Alphaproteobacteria</taxon>
        <taxon>Rickettsiales</taxon>
        <taxon>Rickettsiaceae</taxon>
        <taxon>Rickettsieae</taxon>
        <taxon>Orientia</taxon>
    </lineage>
</organism>
<dbReference type="Proteomes" id="UP000001565">
    <property type="component" value="Chromosome"/>
</dbReference>
<evidence type="ECO:0000313" key="3">
    <source>
        <dbReference type="EMBL" id="CAM79877.1"/>
    </source>
</evidence>
<dbReference type="InterPro" id="IPR038375">
    <property type="entry name" value="NDUFAF7_sf"/>
</dbReference>
<dbReference type="InterPro" id="IPR029063">
    <property type="entry name" value="SAM-dependent_MTases_sf"/>
</dbReference>
<evidence type="ECO:0000256" key="1">
    <source>
        <dbReference type="ARBA" id="ARBA00022603"/>
    </source>
</evidence>
<dbReference type="EMBL" id="AM494475">
    <property type="protein sequence ID" value="CAM79877.1"/>
    <property type="molecule type" value="Genomic_DNA"/>
</dbReference>
<keyword evidence="2" id="KW-0808">Transferase</keyword>
<keyword evidence="1" id="KW-0489">Methyltransferase</keyword>
<protein>
    <recommendedName>
        <fullName evidence="5">SAM-dependent methyltransferase</fullName>
    </recommendedName>
</protein>
<dbReference type="PANTHER" id="PTHR12049">
    <property type="entry name" value="PROTEIN ARGININE METHYLTRANSFERASE NDUFAF7, MITOCHONDRIAL"/>
    <property type="match status" value="1"/>
</dbReference>
<dbReference type="GO" id="GO:0032259">
    <property type="term" value="P:methylation"/>
    <property type="evidence" value="ECO:0007669"/>
    <property type="project" value="UniProtKB-KW"/>
</dbReference>
<name>A5CDF5_ORITB</name>
<gene>
    <name evidence="3" type="ordered locus">OTBS_0811</name>
</gene>